<dbReference type="InterPro" id="IPR001461">
    <property type="entry name" value="Aspartic_peptidase_A1"/>
</dbReference>
<keyword evidence="9" id="KW-1015">Disulfide bond</keyword>
<evidence type="ECO:0000256" key="7">
    <source>
        <dbReference type="ARBA" id="ARBA00022801"/>
    </source>
</evidence>
<protein>
    <recommendedName>
        <fullName evidence="13">Peptidase A1 domain-containing protein</fullName>
    </recommendedName>
</protein>
<keyword evidence="8" id="KW-0865">Zymogen</keyword>
<dbReference type="GO" id="GO:0005764">
    <property type="term" value="C:lysosome"/>
    <property type="evidence" value="ECO:0007669"/>
    <property type="project" value="TreeGrafter"/>
</dbReference>
<keyword evidence="5 12" id="KW-0732">Signal</keyword>
<dbReference type="GO" id="GO:0006508">
    <property type="term" value="P:proteolysis"/>
    <property type="evidence" value="ECO:0007669"/>
    <property type="project" value="UniProtKB-KW"/>
</dbReference>
<dbReference type="InterPro" id="IPR021109">
    <property type="entry name" value="Peptidase_aspartic_dom_sf"/>
</dbReference>
<evidence type="ECO:0000256" key="9">
    <source>
        <dbReference type="ARBA" id="ARBA00023157"/>
    </source>
</evidence>
<evidence type="ECO:0000256" key="2">
    <source>
        <dbReference type="ARBA" id="ARBA00007447"/>
    </source>
</evidence>
<dbReference type="AlphaFoldDB" id="A0A8S1HWV5"/>
<comment type="subcellular location">
    <subcellularLocation>
        <location evidence="1">Secreted</location>
    </subcellularLocation>
</comment>
<comment type="similarity">
    <text evidence="2">Belongs to the peptidase A1 family.</text>
</comment>
<keyword evidence="3" id="KW-0964">Secreted</keyword>
<dbReference type="PANTHER" id="PTHR47966:SF5">
    <property type="entry name" value="ASPARTIC PROTEASE 10"/>
    <property type="match status" value="1"/>
</dbReference>
<keyword evidence="4" id="KW-0645">Protease</keyword>
<evidence type="ECO:0000256" key="1">
    <source>
        <dbReference type="ARBA" id="ARBA00004613"/>
    </source>
</evidence>
<dbReference type="PANTHER" id="PTHR47966">
    <property type="entry name" value="BETA-SITE APP-CLEAVING ENZYME, ISOFORM A-RELATED"/>
    <property type="match status" value="1"/>
</dbReference>
<evidence type="ECO:0000256" key="5">
    <source>
        <dbReference type="ARBA" id="ARBA00022729"/>
    </source>
</evidence>
<dbReference type="Pfam" id="PF00026">
    <property type="entry name" value="Asp"/>
    <property type="match status" value="1"/>
</dbReference>
<dbReference type="GO" id="GO:0004190">
    <property type="term" value="F:aspartic-type endopeptidase activity"/>
    <property type="evidence" value="ECO:0007669"/>
    <property type="project" value="UniProtKB-KW"/>
</dbReference>
<dbReference type="OrthoDB" id="5839471at2759"/>
<dbReference type="PROSITE" id="PS51767">
    <property type="entry name" value="PEPTIDASE_A1"/>
    <property type="match status" value="1"/>
</dbReference>
<accession>A0A8S1HWV5</accession>
<evidence type="ECO:0000256" key="12">
    <source>
        <dbReference type="SAM" id="SignalP"/>
    </source>
</evidence>
<dbReference type="PRINTS" id="PR00792">
    <property type="entry name" value="PEPSIN"/>
</dbReference>
<feature type="active site" evidence="11">
    <location>
        <position position="88"/>
    </location>
</feature>
<keyword evidence="6" id="KW-0064">Aspartyl protease</keyword>
<evidence type="ECO:0000256" key="8">
    <source>
        <dbReference type="ARBA" id="ARBA00023145"/>
    </source>
</evidence>
<comment type="caution">
    <text evidence="14">The sequence shown here is derived from an EMBL/GenBank/DDBJ whole genome shotgun (WGS) entry which is preliminary data.</text>
</comment>
<reference evidence="14" key="1">
    <citation type="submission" date="2020-10" db="EMBL/GenBank/DDBJ databases">
        <authorList>
            <person name="Kikuchi T."/>
        </authorList>
    </citation>
    <scope>NUCLEOTIDE SEQUENCE</scope>
    <source>
        <strain evidence="14">NKZ352</strain>
    </source>
</reference>
<dbReference type="SUPFAM" id="SSF50630">
    <property type="entry name" value="Acid proteases"/>
    <property type="match status" value="1"/>
</dbReference>
<organism evidence="14 15">
    <name type="scientific">Caenorhabditis auriculariae</name>
    <dbReference type="NCBI Taxonomy" id="2777116"/>
    <lineage>
        <taxon>Eukaryota</taxon>
        <taxon>Metazoa</taxon>
        <taxon>Ecdysozoa</taxon>
        <taxon>Nematoda</taxon>
        <taxon>Chromadorea</taxon>
        <taxon>Rhabditida</taxon>
        <taxon>Rhabditina</taxon>
        <taxon>Rhabditomorpha</taxon>
        <taxon>Rhabditoidea</taxon>
        <taxon>Rhabditidae</taxon>
        <taxon>Peloderinae</taxon>
        <taxon>Caenorhabditis</taxon>
    </lineage>
</organism>
<evidence type="ECO:0000256" key="10">
    <source>
        <dbReference type="ARBA" id="ARBA00023180"/>
    </source>
</evidence>
<keyword evidence="7" id="KW-0378">Hydrolase</keyword>
<dbReference type="FunFam" id="2.40.70.10:FF:000058">
    <property type="entry name" value="ASpartyl Protease"/>
    <property type="match status" value="1"/>
</dbReference>
<evidence type="ECO:0000256" key="6">
    <source>
        <dbReference type="ARBA" id="ARBA00022750"/>
    </source>
</evidence>
<evidence type="ECO:0000259" key="13">
    <source>
        <dbReference type="PROSITE" id="PS51767"/>
    </source>
</evidence>
<evidence type="ECO:0000313" key="14">
    <source>
        <dbReference type="EMBL" id="CAD6199947.1"/>
    </source>
</evidence>
<evidence type="ECO:0000313" key="15">
    <source>
        <dbReference type="Proteomes" id="UP000835052"/>
    </source>
</evidence>
<name>A0A8S1HWV5_9PELO</name>
<dbReference type="GO" id="GO:0005576">
    <property type="term" value="C:extracellular region"/>
    <property type="evidence" value="ECO:0007669"/>
    <property type="project" value="UniProtKB-SubCell"/>
</dbReference>
<dbReference type="FunFam" id="2.40.70.10:FF:000008">
    <property type="entry name" value="Cathepsin D"/>
    <property type="match status" value="1"/>
</dbReference>
<evidence type="ECO:0000256" key="4">
    <source>
        <dbReference type="ARBA" id="ARBA00022670"/>
    </source>
</evidence>
<dbReference type="EMBL" id="CAJGYM010000219">
    <property type="protein sequence ID" value="CAD6199947.1"/>
    <property type="molecule type" value="Genomic_DNA"/>
</dbReference>
<sequence>MQKGHFLQMRAILLFLFVSGLLAEVLRIPLRRRETNVLKLIREGKYKKFVHGSRLVSGNQVGYDYYDTEYVGDVNIGTPPQTFSVIMDTAAGDLWIPDITADLGKHKFDGSKSSTYQKDGTPFQIKYGTESFDGFIGVDNVCMGNSTVCVTQKFGQATKVASAFGMQSADGIFGMAWPAMTEIQAIPFLFNVMPLLDQPIFTIFLADRGPTANGEPGSLFTYGATDPINCDSQITYVPLSSRTYWQFTIQSVTAGSYSKSKSYQTISDTGSSFFFAPQEVVTGVGVALGATFDSNWGAYQLPCDATPGDIVFQVSGNTFKVNHQHYIVQMGDECILGMFPIASAGFGPSWYFGEPWVRAYCNVYDMQNGQIGFALAKH</sequence>
<dbReference type="Proteomes" id="UP000835052">
    <property type="component" value="Unassembled WGS sequence"/>
</dbReference>
<dbReference type="Gene3D" id="2.40.70.10">
    <property type="entry name" value="Acid Proteases"/>
    <property type="match status" value="2"/>
</dbReference>
<keyword evidence="15" id="KW-1185">Reference proteome</keyword>
<feature type="chain" id="PRO_5035778466" description="Peptidase A1 domain-containing protein" evidence="12">
    <location>
        <begin position="24"/>
        <end position="378"/>
    </location>
</feature>
<feature type="domain" description="Peptidase A1" evidence="13">
    <location>
        <begin position="70"/>
        <end position="374"/>
    </location>
</feature>
<evidence type="ECO:0000256" key="3">
    <source>
        <dbReference type="ARBA" id="ARBA00022525"/>
    </source>
</evidence>
<gene>
    <name evidence="14" type="ORF">CAUJ_LOCUS15846</name>
</gene>
<proteinExistence type="inferred from homology"/>
<evidence type="ECO:0000256" key="11">
    <source>
        <dbReference type="PIRSR" id="PIRSR601461-1"/>
    </source>
</evidence>
<feature type="active site" evidence="11">
    <location>
        <position position="268"/>
    </location>
</feature>
<feature type="signal peptide" evidence="12">
    <location>
        <begin position="1"/>
        <end position="23"/>
    </location>
</feature>
<dbReference type="InterPro" id="IPR033121">
    <property type="entry name" value="PEPTIDASE_A1"/>
</dbReference>
<keyword evidence="10" id="KW-0325">Glycoprotein</keyword>